<evidence type="ECO:0000256" key="9">
    <source>
        <dbReference type="ARBA" id="ARBA00023211"/>
    </source>
</evidence>
<evidence type="ECO:0000259" key="12">
    <source>
        <dbReference type="PROSITE" id="PS51746"/>
    </source>
</evidence>
<keyword evidence="8 10" id="KW-0904">Protein phosphatase</keyword>
<dbReference type="InterPro" id="IPR015655">
    <property type="entry name" value="PP2C"/>
</dbReference>
<keyword evidence="5" id="KW-0479">Metal-binding</keyword>
<evidence type="ECO:0000256" key="5">
    <source>
        <dbReference type="ARBA" id="ARBA00022723"/>
    </source>
</evidence>
<feature type="domain" description="PPM-type phosphatase" evidence="12">
    <location>
        <begin position="214"/>
        <end position="502"/>
    </location>
</feature>
<reference evidence="13 14" key="1">
    <citation type="submission" date="2020-05" db="EMBL/GenBank/DDBJ databases">
        <title>Vigna angularis (adzuki bean) Var. LongXiaoDou No. 4 denovo assembly.</title>
        <authorList>
            <person name="Xiang H."/>
        </authorList>
    </citation>
    <scope>NUCLEOTIDE SEQUENCE [LARGE SCALE GENOMIC DNA]</scope>
    <source>
        <tissue evidence="13">Leaf</tissue>
    </source>
</reference>
<dbReference type="CDD" id="cd00143">
    <property type="entry name" value="PP2Cc"/>
    <property type="match status" value="1"/>
</dbReference>
<comment type="cofactor">
    <cofactor evidence="1">
        <name>Mn(2+)</name>
        <dbReference type="ChEBI" id="CHEBI:29035"/>
    </cofactor>
</comment>
<dbReference type="Pfam" id="PF00481">
    <property type="entry name" value="PP2C"/>
    <property type="match status" value="1"/>
</dbReference>
<dbReference type="PROSITE" id="PS01032">
    <property type="entry name" value="PPM_1"/>
    <property type="match status" value="1"/>
</dbReference>
<dbReference type="EMBL" id="JABFOF010000007">
    <property type="protein sequence ID" value="KAG2391277.1"/>
    <property type="molecule type" value="Genomic_DNA"/>
</dbReference>
<evidence type="ECO:0000256" key="8">
    <source>
        <dbReference type="ARBA" id="ARBA00022912"/>
    </source>
</evidence>
<evidence type="ECO:0000256" key="6">
    <source>
        <dbReference type="ARBA" id="ARBA00022801"/>
    </source>
</evidence>
<evidence type="ECO:0000256" key="2">
    <source>
        <dbReference type="ARBA" id="ARBA00001946"/>
    </source>
</evidence>
<accession>A0A8T0K2D9</accession>
<keyword evidence="6 10" id="KW-0378">Hydrolase</keyword>
<evidence type="ECO:0000256" key="3">
    <source>
        <dbReference type="ARBA" id="ARBA00006702"/>
    </source>
</evidence>
<comment type="similarity">
    <text evidence="3 10">Belongs to the PP2C family.</text>
</comment>
<dbReference type="Proteomes" id="UP000743370">
    <property type="component" value="Unassembled WGS sequence"/>
</dbReference>
<dbReference type="FunFam" id="3.60.40.10:FF:000065">
    <property type="entry name" value="Protein phosphatase 2C 37"/>
    <property type="match status" value="1"/>
</dbReference>
<evidence type="ECO:0000256" key="1">
    <source>
        <dbReference type="ARBA" id="ARBA00001936"/>
    </source>
</evidence>
<dbReference type="SMART" id="SM00332">
    <property type="entry name" value="PP2Cc"/>
    <property type="match status" value="1"/>
</dbReference>
<keyword evidence="7" id="KW-0460">Magnesium</keyword>
<dbReference type="InterPro" id="IPR036457">
    <property type="entry name" value="PPM-type-like_dom_sf"/>
</dbReference>
<gene>
    <name evidence="13" type="ORF">HKW66_Vig0129620</name>
</gene>
<evidence type="ECO:0000256" key="10">
    <source>
        <dbReference type="RuleBase" id="RU003465"/>
    </source>
</evidence>
<keyword evidence="9" id="KW-0464">Manganese</keyword>
<dbReference type="InterPro" id="IPR000222">
    <property type="entry name" value="PP2C_BS"/>
</dbReference>
<dbReference type="EC" id="3.1.3.16" evidence="4"/>
<evidence type="ECO:0000313" key="13">
    <source>
        <dbReference type="EMBL" id="KAG2391277.1"/>
    </source>
</evidence>
<evidence type="ECO:0000256" key="11">
    <source>
        <dbReference type="SAM" id="MobiDB-lite"/>
    </source>
</evidence>
<dbReference type="GO" id="GO:0046872">
    <property type="term" value="F:metal ion binding"/>
    <property type="evidence" value="ECO:0007669"/>
    <property type="project" value="UniProtKB-KW"/>
</dbReference>
<dbReference type="InterPro" id="IPR001932">
    <property type="entry name" value="PPM-type_phosphatase-like_dom"/>
</dbReference>
<name>A0A8T0K2D9_PHAAN</name>
<evidence type="ECO:0000256" key="7">
    <source>
        <dbReference type="ARBA" id="ARBA00022842"/>
    </source>
</evidence>
<organism evidence="13 14">
    <name type="scientific">Phaseolus angularis</name>
    <name type="common">Azuki bean</name>
    <name type="synonym">Vigna angularis</name>
    <dbReference type="NCBI Taxonomy" id="3914"/>
    <lineage>
        <taxon>Eukaryota</taxon>
        <taxon>Viridiplantae</taxon>
        <taxon>Streptophyta</taxon>
        <taxon>Embryophyta</taxon>
        <taxon>Tracheophyta</taxon>
        <taxon>Spermatophyta</taxon>
        <taxon>Magnoliopsida</taxon>
        <taxon>eudicotyledons</taxon>
        <taxon>Gunneridae</taxon>
        <taxon>Pentapetalae</taxon>
        <taxon>rosids</taxon>
        <taxon>fabids</taxon>
        <taxon>Fabales</taxon>
        <taxon>Fabaceae</taxon>
        <taxon>Papilionoideae</taxon>
        <taxon>50 kb inversion clade</taxon>
        <taxon>NPAAA clade</taxon>
        <taxon>indigoferoid/millettioid clade</taxon>
        <taxon>Phaseoleae</taxon>
        <taxon>Vigna</taxon>
    </lineage>
</organism>
<dbReference type="PROSITE" id="PS51746">
    <property type="entry name" value="PPM_2"/>
    <property type="match status" value="1"/>
</dbReference>
<dbReference type="SUPFAM" id="SSF81606">
    <property type="entry name" value="PP2C-like"/>
    <property type="match status" value="1"/>
</dbReference>
<dbReference type="AlphaFoldDB" id="A0A8T0K2D9"/>
<protein>
    <recommendedName>
        <fullName evidence="4">protein-serine/threonine phosphatase</fullName>
        <ecNumber evidence="4">3.1.3.16</ecNumber>
    </recommendedName>
</protein>
<comment type="caution">
    <text evidence="13">The sequence shown here is derived from an EMBL/GenBank/DDBJ whole genome shotgun (WGS) entry which is preliminary data.</text>
</comment>
<dbReference type="GO" id="GO:0009788">
    <property type="term" value="P:negative regulation of abscisic acid-activated signaling pathway"/>
    <property type="evidence" value="ECO:0007669"/>
    <property type="project" value="UniProtKB-ARBA"/>
</dbReference>
<feature type="compositionally biased region" description="Basic and acidic residues" evidence="11">
    <location>
        <begin position="158"/>
        <end position="167"/>
    </location>
</feature>
<dbReference type="GO" id="GO:0004722">
    <property type="term" value="F:protein serine/threonine phosphatase activity"/>
    <property type="evidence" value="ECO:0007669"/>
    <property type="project" value="UniProtKB-EC"/>
</dbReference>
<evidence type="ECO:0000313" key="14">
    <source>
        <dbReference type="Proteomes" id="UP000743370"/>
    </source>
</evidence>
<dbReference type="PANTHER" id="PTHR47992">
    <property type="entry name" value="PROTEIN PHOSPHATASE"/>
    <property type="match status" value="1"/>
</dbReference>
<evidence type="ECO:0000256" key="4">
    <source>
        <dbReference type="ARBA" id="ARBA00013081"/>
    </source>
</evidence>
<comment type="cofactor">
    <cofactor evidence="2">
        <name>Mg(2+)</name>
        <dbReference type="ChEBI" id="CHEBI:18420"/>
    </cofactor>
</comment>
<dbReference type="Gene3D" id="3.60.40.10">
    <property type="entry name" value="PPM-type phosphatase domain"/>
    <property type="match status" value="1"/>
</dbReference>
<sequence>MGDERIRQESHILRCRHVVASAGVTPKREKKCKGENLSGCVRERGKDHMRVRKGTSLVLAWGVVIGPRVEAQRTGPRVGIRGRRRYDEGLGLHVGIKWFDVIPTCVSFWMAGICCGVVGEAGETSSPTKPTSRPFSRRSLDQLPLKYIAGVAIPAPENPRKRQKLDQRASPARKCENAIQSSESKEVEDVSHTNCSKVPTLDLTTGVVEEVCPKYGVTSVCGRRRDMEDAVSVHPSFCLESRDEDQKGFHFFAVFDGHGCSHVATMCKERLHEIVKEEIQKAKDNLEWESTMKKSFARMDDEVQRWSRNNETRPCRCELQTPRCDAVGSTAVVAVVTSEKIIVANCGDSRAVLCRNSAPVPLSDDHKPDRPDELLRIQDAGGRVIYWDGPRVLGVLAMSRAIGDNYLKPYVISEPEVTVTERSEEDECLIIGSDGLWDTVQNDTACKVARMCLNAQKAAASPGRESAVECSDKACSDASILLTKLALVRHSSDNVSVVVVDLRRDDREQ</sequence>
<feature type="region of interest" description="Disordered" evidence="11">
    <location>
        <begin position="158"/>
        <end position="183"/>
    </location>
</feature>
<proteinExistence type="inferred from homology"/>